<reference evidence="1" key="1">
    <citation type="submission" date="2023-06" db="EMBL/GenBank/DDBJ databases">
        <authorList>
            <person name="Kurt Z."/>
        </authorList>
    </citation>
    <scope>NUCLEOTIDE SEQUENCE</scope>
</reference>
<comment type="caution">
    <text evidence="1">The sequence shown here is derived from an EMBL/GenBank/DDBJ whole genome shotgun (WGS) entry which is preliminary data.</text>
</comment>
<evidence type="ECO:0000313" key="1">
    <source>
        <dbReference type="EMBL" id="CAI9944683.1"/>
    </source>
</evidence>
<dbReference type="EMBL" id="CATOUU010000730">
    <property type="protein sequence ID" value="CAI9944683.1"/>
    <property type="molecule type" value="Genomic_DNA"/>
</dbReference>
<reference evidence="2 3" key="2">
    <citation type="submission" date="2024-07" db="EMBL/GenBank/DDBJ databases">
        <authorList>
            <person name="Akdeniz Z."/>
        </authorList>
    </citation>
    <scope>NUCLEOTIDE SEQUENCE [LARGE SCALE GENOMIC DNA]</scope>
</reference>
<proteinExistence type="predicted"/>
<keyword evidence="3" id="KW-1185">Reference proteome</keyword>
<organism evidence="1">
    <name type="scientific">Hexamita inflata</name>
    <dbReference type="NCBI Taxonomy" id="28002"/>
    <lineage>
        <taxon>Eukaryota</taxon>
        <taxon>Metamonada</taxon>
        <taxon>Diplomonadida</taxon>
        <taxon>Hexamitidae</taxon>
        <taxon>Hexamitinae</taxon>
        <taxon>Hexamita</taxon>
    </lineage>
</organism>
<dbReference type="Proteomes" id="UP001642409">
    <property type="component" value="Unassembled WGS sequence"/>
</dbReference>
<protein>
    <submittedName>
        <fullName evidence="2">Hypothetical_protein</fullName>
    </submittedName>
</protein>
<evidence type="ECO:0000313" key="3">
    <source>
        <dbReference type="Proteomes" id="UP001642409"/>
    </source>
</evidence>
<evidence type="ECO:0000313" key="2">
    <source>
        <dbReference type="EMBL" id="CAL6061052.1"/>
    </source>
</evidence>
<sequence length="104" mass="11795">MQNFLQGSLFVNKGVSFSTPYKQNVFWCILGMSNLTELKRMVQNAQVQNCILLILKHINHSMRLPATQASFSCKTVSISAEMGSLVLTDFFSEINSLYMFFIVC</sequence>
<accession>A0AA86UMC2</accession>
<gene>
    <name evidence="1" type="ORF">HINF_LOCUS32328</name>
    <name evidence="2" type="ORF">HINF_LOCUS49521</name>
</gene>
<name>A0AA86UMC2_9EUKA</name>
<dbReference type="EMBL" id="CAXDID020000233">
    <property type="protein sequence ID" value="CAL6061052.1"/>
    <property type="molecule type" value="Genomic_DNA"/>
</dbReference>
<dbReference type="AlphaFoldDB" id="A0AA86UMC2"/>